<name>A0ABW5G8T3_9PSEU</name>
<dbReference type="Pfam" id="PF00005">
    <property type="entry name" value="ABC_tran"/>
    <property type="match status" value="2"/>
</dbReference>
<comment type="caution">
    <text evidence="6">The sequence shown here is derived from an EMBL/GenBank/DDBJ whole genome shotgun (WGS) entry which is preliminary data.</text>
</comment>
<evidence type="ECO:0000256" key="2">
    <source>
        <dbReference type="ARBA" id="ARBA00022741"/>
    </source>
</evidence>
<dbReference type="InterPro" id="IPR027417">
    <property type="entry name" value="P-loop_NTPase"/>
</dbReference>
<dbReference type="PROSITE" id="PS00211">
    <property type="entry name" value="ABC_TRANSPORTER_1"/>
    <property type="match status" value="1"/>
</dbReference>
<dbReference type="CDD" id="cd03221">
    <property type="entry name" value="ABCF_EF-3"/>
    <property type="match status" value="1"/>
</dbReference>
<dbReference type="PANTHER" id="PTHR19211">
    <property type="entry name" value="ATP-BINDING TRANSPORT PROTEIN-RELATED"/>
    <property type="match status" value="1"/>
</dbReference>
<dbReference type="PROSITE" id="PS50893">
    <property type="entry name" value="ABC_TRANSPORTER_2"/>
    <property type="match status" value="2"/>
</dbReference>
<evidence type="ECO:0000256" key="3">
    <source>
        <dbReference type="ARBA" id="ARBA00022840"/>
    </source>
</evidence>
<dbReference type="InterPro" id="IPR050611">
    <property type="entry name" value="ABCF"/>
</dbReference>
<evidence type="ECO:0000313" key="7">
    <source>
        <dbReference type="Proteomes" id="UP001597419"/>
    </source>
</evidence>
<evidence type="ECO:0000256" key="1">
    <source>
        <dbReference type="ARBA" id="ARBA00022737"/>
    </source>
</evidence>
<evidence type="ECO:0000313" key="6">
    <source>
        <dbReference type="EMBL" id="MFD2457873.1"/>
    </source>
</evidence>
<dbReference type="SUPFAM" id="SSF52540">
    <property type="entry name" value="P-loop containing nucleoside triphosphate hydrolases"/>
    <property type="match status" value="2"/>
</dbReference>
<keyword evidence="2" id="KW-0547">Nucleotide-binding</keyword>
<keyword evidence="7" id="KW-1185">Reference proteome</keyword>
<keyword evidence="4" id="KW-0175">Coiled coil</keyword>
<reference evidence="7" key="1">
    <citation type="journal article" date="2019" name="Int. J. Syst. Evol. Microbiol.">
        <title>The Global Catalogue of Microorganisms (GCM) 10K type strain sequencing project: providing services to taxonomists for standard genome sequencing and annotation.</title>
        <authorList>
            <consortium name="The Broad Institute Genomics Platform"/>
            <consortium name="The Broad Institute Genome Sequencing Center for Infectious Disease"/>
            <person name="Wu L."/>
            <person name="Ma J."/>
        </authorList>
    </citation>
    <scope>NUCLEOTIDE SEQUENCE [LARGE SCALE GENOMIC DNA]</scope>
    <source>
        <strain evidence="7">CGMCC 4.7643</strain>
    </source>
</reference>
<evidence type="ECO:0000259" key="5">
    <source>
        <dbReference type="PROSITE" id="PS50893"/>
    </source>
</evidence>
<dbReference type="SMART" id="SM00382">
    <property type="entry name" value="AAA"/>
    <property type="match status" value="2"/>
</dbReference>
<dbReference type="RefSeq" id="WP_345389653.1">
    <property type="nucleotide sequence ID" value="NZ_BAABHG010000003.1"/>
</dbReference>
<dbReference type="Proteomes" id="UP001597419">
    <property type="component" value="Unassembled WGS sequence"/>
</dbReference>
<dbReference type="GO" id="GO:0005524">
    <property type="term" value="F:ATP binding"/>
    <property type="evidence" value="ECO:0007669"/>
    <property type="project" value="UniProtKB-KW"/>
</dbReference>
<dbReference type="InterPro" id="IPR003439">
    <property type="entry name" value="ABC_transporter-like_ATP-bd"/>
</dbReference>
<feature type="domain" description="ABC transporter" evidence="5">
    <location>
        <begin position="318"/>
        <end position="532"/>
    </location>
</feature>
<feature type="coiled-coil region" evidence="4">
    <location>
        <begin position="226"/>
        <end position="260"/>
    </location>
</feature>
<evidence type="ECO:0000256" key="4">
    <source>
        <dbReference type="SAM" id="Coils"/>
    </source>
</evidence>
<proteinExistence type="predicted"/>
<dbReference type="InterPro" id="IPR003593">
    <property type="entry name" value="AAA+_ATPase"/>
</dbReference>
<feature type="domain" description="ABC transporter" evidence="5">
    <location>
        <begin position="5"/>
        <end position="237"/>
    </location>
</feature>
<protein>
    <submittedName>
        <fullName evidence="6">ABC-F family ATP-binding cassette domain-containing protein</fullName>
    </submittedName>
</protein>
<dbReference type="EMBL" id="JBHUKU010000002">
    <property type="protein sequence ID" value="MFD2457873.1"/>
    <property type="molecule type" value="Genomic_DNA"/>
</dbReference>
<dbReference type="PANTHER" id="PTHR19211:SF6">
    <property type="entry name" value="BLL7188 PROTEIN"/>
    <property type="match status" value="1"/>
</dbReference>
<dbReference type="InterPro" id="IPR017871">
    <property type="entry name" value="ABC_transporter-like_CS"/>
</dbReference>
<organism evidence="6 7">
    <name type="scientific">Amycolatopsis samaneae</name>
    <dbReference type="NCBI Taxonomy" id="664691"/>
    <lineage>
        <taxon>Bacteria</taxon>
        <taxon>Bacillati</taxon>
        <taxon>Actinomycetota</taxon>
        <taxon>Actinomycetes</taxon>
        <taxon>Pseudonocardiales</taxon>
        <taxon>Pseudonocardiaceae</taxon>
        <taxon>Amycolatopsis</taxon>
    </lineage>
</organism>
<sequence>MSSSIVVSDLSFSWPDGGPVFDHATFTLGPGRTGLIGGNGAGKSTLLRLISGALTPSAGSVSVRGTLAYLPQDLALDPDRPIDELLGISAIRAAISAVERGDTDERLFAVIGDQWDVEKHTRATLDQLGLDAVPLSGRAGELSGGELVLLGLAAQLLRRPDVLLLDEPTNNLDRRAREIVYRTVAGWPGTLVLVSHDRELLDLVDRVGEVRDTHVTVFGGNLSAFEAALAAEQEAAERRVRAAEADFARQKRELADARVKLARRQRYARKQWENKREPKVRMRKRQEDAEIAAGKHRIMHQDRLEQASERLKSAENAVRADDVIRVDLPATSVPPGKEVLRLAGVELRNGPVVDLDVRGPERIAVLGANGAGKTTLLRTITGALAPLAGETEVHVPARLLPQRLDLLDDELSAVGNVRAAAPSVPDNTARALLARFLVRGRHADRPAGSLSGGERFRATLATLLLAEPAPRLLILDEPTNNLDLASVRQLTSALTAFRGALVVVSHDHEFLRGLGITRWLRLTDTLHPVDPP</sequence>
<gene>
    <name evidence="6" type="ORF">ACFSYJ_04650</name>
</gene>
<keyword evidence="3 6" id="KW-0067">ATP-binding</keyword>
<accession>A0ABW5G8T3</accession>
<keyword evidence="1" id="KW-0677">Repeat</keyword>
<dbReference type="Gene3D" id="3.40.50.300">
    <property type="entry name" value="P-loop containing nucleotide triphosphate hydrolases"/>
    <property type="match status" value="2"/>
</dbReference>